<keyword evidence="2" id="KW-1185">Reference proteome</keyword>
<dbReference type="Proteomes" id="UP000291289">
    <property type="component" value="Unassembled WGS sequence"/>
</dbReference>
<organism evidence="1 2">
    <name type="scientific">Alloscardovia theropitheci</name>
    <dbReference type="NCBI Taxonomy" id="2496842"/>
    <lineage>
        <taxon>Bacteria</taxon>
        <taxon>Bacillati</taxon>
        <taxon>Actinomycetota</taxon>
        <taxon>Actinomycetes</taxon>
        <taxon>Bifidobacteriales</taxon>
        <taxon>Bifidobacteriaceae</taxon>
        <taxon>Alloscardovia</taxon>
    </lineage>
</organism>
<evidence type="ECO:0000313" key="2">
    <source>
        <dbReference type="Proteomes" id="UP000291289"/>
    </source>
</evidence>
<dbReference type="EMBL" id="RXLP01000015">
    <property type="protein sequence ID" value="TCD54478.1"/>
    <property type="molecule type" value="Genomic_DNA"/>
</dbReference>
<evidence type="ECO:0000313" key="1">
    <source>
        <dbReference type="EMBL" id="TCD54478.1"/>
    </source>
</evidence>
<name>A0A4R0QSN6_9BIFI</name>
<dbReference type="AlphaFoldDB" id="A0A4R0QSN6"/>
<protein>
    <submittedName>
        <fullName evidence="1">Uncharacterized protein</fullName>
    </submittedName>
</protein>
<proteinExistence type="predicted"/>
<sequence>MKQRKIFDSQSGFMEIATNTDKIAILATDANDINKTSITFYDKKTLEKVSSIPLDGKLKDALWRGYWNTNVNHISIKPRY</sequence>
<reference evidence="1 2" key="1">
    <citation type="submission" date="2018-12" db="EMBL/GenBank/DDBJ databases">
        <title>Alloscrdovia theropitheci sp. nov: a novel taxon from the feces of the bleeding-herat monkey (Theropithecus geleda).</title>
        <authorList>
            <person name="Modesto M."/>
        </authorList>
    </citation>
    <scope>NUCLEOTIDE SEQUENCE [LARGE SCALE GENOMIC DNA]</scope>
    <source>
        <strain evidence="1 2">GLDI4/2</strain>
    </source>
</reference>
<comment type="caution">
    <text evidence="1">The sequence shown here is derived from an EMBL/GenBank/DDBJ whole genome shotgun (WGS) entry which is preliminary data.</text>
</comment>
<dbReference type="RefSeq" id="WP_131283511.1">
    <property type="nucleotide sequence ID" value="NZ_RXLP01000015.1"/>
</dbReference>
<accession>A0A4R0QSN6</accession>
<gene>
    <name evidence="1" type="ORF">EJ419_03105</name>
</gene>